<proteinExistence type="predicted"/>
<evidence type="ECO:0000313" key="1">
    <source>
        <dbReference type="EMBL" id="MPC36207.1"/>
    </source>
</evidence>
<dbReference type="AlphaFoldDB" id="A0A5B7ESI0"/>
<reference evidence="1 2" key="1">
    <citation type="submission" date="2019-05" db="EMBL/GenBank/DDBJ databases">
        <title>Another draft genome of Portunus trituberculatus and its Hox gene families provides insights of decapod evolution.</title>
        <authorList>
            <person name="Jeong J.-H."/>
            <person name="Song I."/>
            <person name="Kim S."/>
            <person name="Choi T."/>
            <person name="Kim D."/>
            <person name="Ryu S."/>
            <person name="Kim W."/>
        </authorList>
    </citation>
    <scope>NUCLEOTIDE SEQUENCE [LARGE SCALE GENOMIC DNA]</scope>
    <source>
        <tissue evidence="1">Muscle</tissue>
    </source>
</reference>
<keyword evidence="2" id="KW-1185">Reference proteome</keyword>
<evidence type="ECO:0000313" key="2">
    <source>
        <dbReference type="Proteomes" id="UP000324222"/>
    </source>
</evidence>
<sequence length="34" mass="3997">MCSVPNPFNIGTHFHLEICVRLDHFIDIRKGLWS</sequence>
<comment type="caution">
    <text evidence="1">The sequence shown here is derived from an EMBL/GenBank/DDBJ whole genome shotgun (WGS) entry which is preliminary data.</text>
</comment>
<dbReference type="EMBL" id="VSRR010003451">
    <property type="protein sequence ID" value="MPC36207.1"/>
    <property type="molecule type" value="Genomic_DNA"/>
</dbReference>
<dbReference type="Proteomes" id="UP000324222">
    <property type="component" value="Unassembled WGS sequence"/>
</dbReference>
<protein>
    <submittedName>
        <fullName evidence="1">Uncharacterized protein</fullName>
    </submittedName>
</protein>
<organism evidence="1 2">
    <name type="scientific">Portunus trituberculatus</name>
    <name type="common">Swimming crab</name>
    <name type="synonym">Neptunus trituberculatus</name>
    <dbReference type="NCBI Taxonomy" id="210409"/>
    <lineage>
        <taxon>Eukaryota</taxon>
        <taxon>Metazoa</taxon>
        <taxon>Ecdysozoa</taxon>
        <taxon>Arthropoda</taxon>
        <taxon>Crustacea</taxon>
        <taxon>Multicrustacea</taxon>
        <taxon>Malacostraca</taxon>
        <taxon>Eumalacostraca</taxon>
        <taxon>Eucarida</taxon>
        <taxon>Decapoda</taxon>
        <taxon>Pleocyemata</taxon>
        <taxon>Brachyura</taxon>
        <taxon>Eubrachyura</taxon>
        <taxon>Portunoidea</taxon>
        <taxon>Portunidae</taxon>
        <taxon>Portuninae</taxon>
        <taxon>Portunus</taxon>
    </lineage>
</organism>
<gene>
    <name evidence="1" type="ORF">E2C01_029656</name>
</gene>
<name>A0A5B7ESI0_PORTR</name>
<accession>A0A5B7ESI0</accession>